<accession>L0HHI9</accession>
<evidence type="ECO:0000313" key="1">
    <source>
        <dbReference type="EMBL" id="AGB03505.1"/>
    </source>
</evidence>
<reference evidence="2" key="1">
    <citation type="submission" date="2011-12" db="EMBL/GenBank/DDBJ databases">
        <title>Complete sequence of Methanoregula formicicum SMSP.</title>
        <authorList>
            <person name="Lucas S."/>
            <person name="Han J."/>
            <person name="Lapidus A."/>
            <person name="Cheng J.-F."/>
            <person name="Goodwin L."/>
            <person name="Pitluck S."/>
            <person name="Peters L."/>
            <person name="Ovchinnikova G."/>
            <person name="Teshima H."/>
            <person name="Detter J.C."/>
            <person name="Han C."/>
            <person name="Tapia R."/>
            <person name="Land M."/>
            <person name="Hauser L."/>
            <person name="Kyrpides N."/>
            <person name="Ivanova N."/>
            <person name="Pagani I."/>
            <person name="Imachi H."/>
            <person name="Tamaki H."/>
            <person name="Sekiguchi Y."/>
            <person name="Kamagata Y."/>
            <person name="Cadillo-Quiroz H."/>
            <person name="Zinder S."/>
            <person name="Liu W.-T."/>
            <person name="Woyke T."/>
        </authorList>
    </citation>
    <scope>NUCLEOTIDE SEQUENCE [LARGE SCALE GENOMIC DNA]</scope>
    <source>
        <strain evidence="2">DSM 22288 / NBRC 105244 / SMSP</strain>
    </source>
</reference>
<protein>
    <submittedName>
        <fullName evidence="1">Uncharacterized protein</fullName>
    </submittedName>
</protein>
<organism evidence="1 2">
    <name type="scientific">Methanoregula formicica (strain DSM 22288 / NBRC 105244 / SMSP)</name>
    <dbReference type="NCBI Taxonomy" id="593750"/>
    <lineage>
        <taxon>Archaea</taxon>
        <taxon>Methanobacteriati</taxon>
        <taxon>Methanobacteriota</taxon>
        <taxon>Stenosarchaea group</taxon>
        <taxon>Methanomicrobia</taxon>
        <taxon>Methanomicrobiales</taxon>
        <taxon>Methanoregulaceae</taxon>
        <taxon>Methanoregula</taxon>
    </lineage>
</organism>
<reference evidence="1 2" key="2">
    <citation type="journal article" date="2014" name="Genome Announc.">
        <title>Complete Genome Sequence of Methanoregula formicica SMSPT, a Mesophilic Hydrogenotrophic Methanogen Isolated from a Methanogenic Upflow Anaerobic Sludge Blanket Reactor.</title>
        <authorList>
            <person name="Yamamoto K."/>
            <person name="Tamaki H."/>
            <person name="Cadillo-Quiroz H."/>
            <person name="Imachi H."/>
            <person name="Kyrpides N."/>
            <person name="Woyke T."/>
            <person name="Goodwin L."/>
            <person name="Zinder S.H."/>
            <person name="Kamagata Y."/>
            <person name="Liu W.T."/>
        </authorList>
    </citation>
    <scope>NUCLEOTIDE SEQUENCE [LARGE SCALE GENOMIC DNA]</scope>
    <source>
        <strain evidence="2">DSM 22288 / NBRC 105244 / SMSP</strain>
    </source>
</reference>
<name>L0HHI9_METFS</name>
<dbReference type="Proteomes" id="UP000010824">
    <property type="component" value="Chromosome"/>
</dbReference>
<evidence type="ECO:0000313" key="2">
    <source>
        <dbReference type="Proteomes" id="UP000010824"/>
    </source>
</evidence>
<dbReference type="KEGG" id="mfo:Metfor_2511"/>
<proteinExistence type="predicted"/>
<dbReference type="EMBL" id="CP003167">
    <property type="protein sequence ID" value="AGB03505.1"/>
    <property type="molecule type" value="Genomic_DNA"/>
</dbReference>
<dbReference type="AlphaFoldDB" id="L0HHI9"/>
<gene>
    <name evidence="1" type="ordered locus">Metfor_2511</name>
</gene>
<keyword evidence="2" id="KW-1185">Reference proteome</keyword>
<dbReference type="InParanoid" id="L0HHI9"/>
<dbReference type="HOGENOM" id="CLU_2152611_0_0_2"/>
<dbReference type="STRING" id="593750.Metfor_2511"/>
<sequence length="111" mass="12344">MNIHAGIFEYGLIFGLEHSQKTMVPIIIALNPRTIPYQGIEHHCSVHEIVIRCNSPADITQSLLLGCWNNPVPRLYPFTVPAIRASAVHGEISIGTGNSHAVFFLITLEWQ</sequence>